<gene>
    <name evidence="1" type="ORF">LCGC14_2706020</name>
</gene>
<evidence type="ECO:0000313" key="1">
    <source>
        <dbReference type="EMBL" id="KKK92128.1"/>
    </source>
</evidence>
<comment type="caution">
    <text evidence="1">The sequence shown here is derived from an EMBL/GenBank/DDBJ whole genome shotgun (WGS) entry which is preliminary data.</text>
</comment>
<organism evidence="1">
    <name type="scientific">marine sediment metagenome</name>
    <dbReference type="NCBI Taxonomy" id="412755"/>
    <lineage>
        <taxon>unclassified sequences</taxon>
        <taxon>metagenomes</taxon>
        <taxon>ecological metagenomes</taxon>
    </lineage>
</organism>
<proteinExistence type="predicted"/>
<dbReference type="PROSITE" id="PS51257">
    <property type="entry name" value="PROKAR_LIPOPROTEIN"/>
    <property type="match status" value="1"/>
</dbReference>
<dbReference type="AlphaFoldDB" id="A0A0F8ZEE0"/>
<reference evidence="1" key="1">
    <citation type="journal article" date="2015" name="Nature">
        <title>Complex archaea that bridge the gap between prokaryotes and eukaryotes.</title>
        <authorList>
            <person name="Spang A."/>
            <person name="Saw J.H."/>
            <person name="Jorgensen S.L."/>
            <person name="Zaremba-Niedzwiedzka K."/>
            <person name="Martijn J."/>
            <person name="Lind A.E."/>
            <person name="van Eijk R."/>
            <person name="Schleper C."/>
            <person name="Guy L."/>
            <person name="Ettema T.J."/>
        </authorList>
    </citation>
    <scope>NUCLEOTIDE SEQUENCE</scope>
</reference>
<accession>A0A0F8ZEE0</accession>
<name>A0A0F8ZEE0_9ZZZZ</name>
<protein>
    <submittedName>
        <fullName evidence="1">Uncharacterized protein</fullName>
    </submittedName>
</protein>
<sequence>MKGIPAILLMLTIFAGGCSIASVDKPFDHSLMERADEAVSAVVPAANMAPEALQDEGILRPLVNMVWAKYYAGNVALGKGETQEAEELLQDVLELATEIFRMVREAVRKQFGSLTEGSLL</sequence>
<dbReference type="EMBL" id="LAZR01048352">
    <property type="protein sequence ID" value="KKK92128.1"/>
    <property type="molecule type" value="Genomic_DNA"/>
</dbReference>